<evidence type="ECO:0000313" key="6">
    <source>
        <dbReference type="Proteomes" id="UP000029833"/>
    </source>
</evidence>
<organism evidence="5 6">
    <name type="scientific">Cellulomonas cellasea DSM 20118</name>
    <dbReference type="NCBI Taxonomy" id="1408250"/>
    <lineage>
        <taxon>Bacteria</taxon>
        <taxon>Bacillati</taxon>
        <taxon>Actinomycetota</taxon>
        <taxon>Actinomycetes</taxon>
        <taxon>Micrococcales</taxon>
        <taxon>Cellulomonadaceae</taxon>
        <taxon>Cellulomonas</taxon>
    </lineage>
</organism>
<reference evidence="5 6" key="1">
    <citation type="submission" date="2013-10" db="EMBL/GenBank/DDBJ databases">
        <authorList>
            <person name="Wang G."/>
            <person name="Zhuang W."/>
        </authorList>
    </citation>
    <scope>NUCLEOTIDE SEQUENCE [LARGE SCALE GENOMIC DNA]</scope>
    <source>
        <strain evidence="5 6">DSM 20118</strain>
    </source>
</reference>
<dbReference type="PROSITE" id="PS50893">
    <property type="entry name" value="ABC_TRANSPORTER_2"/>
    <property type="match status" value="1"/>
</dbReference>
<evidence type="ECO:0000259" key="4">
    <source>
        <dbReference type="PROSITE" id="PS50893"/>
    </source>
</evidence>
<dbReference type="PANTHER" id="PTHR43790">
    <property type="entry name" value="CARBOHYDRATE TRANSPORT ATP-BINDING PROTEIN MG119-RELATED"/>
    <property type="match status" value="1"/>
</dbReference>
<keyword evidence="1" id="KW-0547">Nucleotide-binding</keyword>
<gene>
    <name evidence="5" type="ORF">Q760_17420</name>
</gene>
<sequence>MNGSVLSLRGISKSYGAVRALVDVDLEIRPHEVVAVIGDNGAGKSTLAGVISGALVPDAGQVLLDGQPVSLSTPAAARSHGIAAVFQDGALCANLDVVENIFLGQEVTRAVLLDEVAMEKQAWTLLGQLAARVPSVRIPVGALSGGQRQAVAIARSLLGEPRVLVLDEPTSALGITQTAEVLSLIERLRERGHGVVLISHSMADVQAVADRIVVLRLGRVNGEFDAASTSYEDLIAAVTGATSGAPRRGAPDVARGDGPRPAARPGPARAEVPGRADGPRRPDAHEVIP</sequence>
<dbReference type="GO" id="GO:0016887">
    <property type="term" value="F:ATP hydrolysis activity"/>
    <property type="evidence" value="ECO:0007669"/>
    <property type="project" value="InterPro"/>
</dbReference>
<keyword evidence="6" id="KW-1185">Reference proteome</keyword>
<dbReference type="InterPro" id="IPR003439">
    <property type="entry name" value="ABC_transporter-like_ATP-bd"/>
</dbReference>
<dbReference type="InterPro" id="IPR003593">
    <property type="entry name" value="AAA+_ATPase"/>
</dbReference>
<evidence type="ECO:0000256" key="3">
    <source>
        <dbReference type="SAM" id="MobiDB-lite"/>
    </source>
</evidence>
<proteinExistence type="predicted"/>
<dbReference type="SUPFAM" id="SSF52540">
    <property type="entry name" value="P-loop containing nucleoside triphosphate hydrolases"/>
    <property type="match status" value="1"/>
</dbReference>
<dbReference type="InterPro" id="IPR050107">
    <property type="entry name" value="ABC_carbohydrate_import_ATPase"/>
</dbReference>
<evidence type="ECO:0000313" key="5">
    <source>
        <dbReference type="EMBL" id="KGM01778.1"/>
    </source>
</evidence>
<evidence type="ECO:0000256" key="1">
    <source>
        <dbReference type="ARBA" id="ARBA00022741"/>
    </source>
</evidence>
<dbReference type="PANTHER" id="PTHR43790:SF8">
    <property type="entry name" value="SUGAR ABC TRANSPORTER ATP-BINDING PROTEIN"/>
    <property type="match status" value="1"/>
</dbReference>
<protein>
    <submittedName>
        <fullName evidence="5">Sugar ABC transporter ATP-binding protein</fullName>
    </submittedName>
</protein>
<feature type="compositionally biased region" description="Low complexity" evidence="3">
    <location>
        <begin position="259"/>
        <end position="271"/>
    </location>
</feature>
<dbReference type="Gene3D" id="3.40.50.300">
    <property type="entry name" value="P-loop containing nucleotide triphosphate hydrolases"/>
    <property type="match status" value="1"/>
</dbReference>
<dbReference type="STRING" id="1408250.Q760_17420"/>
<dbReference type="AlphaFoldDB" id="A0A0A0B6F8"/>
<dbReference type="CDD" id="cd03216">
    <property type="entry name" value="ABC_Carb_Monos_I"/>
    <property type="match status" value="1"/>
</dbReference>
<evidence type="ECO:0000256" key="2">
    <source>
        <dbReference type="ARBA" id="ARBA00022840"/>
    </source>
</evidence>
<dbReference type="OrthoDB" id="7875923at2"/>
<dbReference type="InterPro" id="IPR027417">
    <property type="entry name" value="P-loop_NTPase"/>
</dbReference>
<dbReference type="RefSeq" id="WP_084142748.1">
    <property type="nucleotide sequence ID" value="NZ_AXNT01000084.1"/>
</dbReference>
<feature type="region of interest" description="Disordered" evidence="3">
    <location>
        <begin position="242"/>
        <end position="289"/>
    </location>
</feature>
<comment type="caution">
    <text evidence="5">The sequence shown here is derived from an EMBL/GenBank/DDBJ whole genome shotgun (WGS) entry which is preliminary data.</text>
</comment>
<feature type="compositionally biased region" description="Basic and acidic residues" evidence="3">
    <location>
        <begin position="272"/>
        <end position="289"/>
    </location>
</feature>
<dbReference type="PROSITE" id="PS00211">
    <property type="entry name" value="ABC_TRANSPORTER_1"/>
    <property type="match status" value="1"/>
</dbReference>
<dbReference type="EMBL" id="AXNT01000084">
    <property type="protein sequence ID" value="KGM01778.1"/>
    <property type="molecule type" value="Genomic_DNA"/>
</dbReference>
<dbReference type="GO" id="GO:0005524">
    <property type="term" value="F:ATP binding"/>
    <property type="evidence" value="ECO:0007669"/>
    <property type="project" value="UniProtKB-KW"/>
</dbReference>
<name>A0A0A0B6F8_9CELL</name>
<accession>A0A0A0B6F8</accession>
<dbReference type="Pfam" id="PF00005">
    <property type="entry name" value="ABC_tran"/>
    <property type="match status" value="1"/>
</dbReference>
<feature type="domain" description="ABC transporter" evidence="4">
    <location>
        <begin position="6"/>
        <end position="242"/>
    </location>
</feature>
<dbReference type="InterPro" id="IPR017871">
    <property type="entry name" value="ABC_transporter-like_CS"/>
</dbReference>
<dbReference type="Proteomes" id="UP000029833">
    <property type="component" value="Unassembled WGS sequence"/>
</dbReference>
<dbReference type="SMART" id="SM00382">
    <property type="entry name" value="AAA"/>
    <property type="match status" value="1"/>
</dbReference>
<keyword evidence="2 5" id="KW-0067">ATP-binding</keyword>